<reference evidence="1 2" key="1">
    <citation type="submission" date="2019-03" db="EMBL/GenBank/DDBJ databases">
        <title>Genomic Encyclopedia of Type Strains, Phase III (KMG-III): the genomes of soil and plant-associated and newly described type strains.</title>
        <authorList>
            <person name="Whitman W."/>
        </authorList>
    </citation>
    <scope>NUCLEOTIDE SEQUENCE [LARGE SCALE GENOMIC DNA]</scope>
    <source>
        <strain evidence="1 2">VKM Ac-2575</strain>
    </source>
</reference>
<organism evidence="1 2">
    <name type="scientific">Kribbella voronezhensis</name>
    <dbReference type="NCBI Taxonomy" id="2512212"/>
    <lineage>
        <taxon>Bacteria</taxon>
        <taxon>Bacillati</taxon>
        <taxon>Actinomycetota</taxon>
        <taxon>Actinomycetes</taxon>
        <taxon>Propionibacteriales</taxon>
        <taxon>Kribbellaceae</taxon>
        <taxon>Kribbella</taxon>
    </lineage>
</organism>
<dbReference type="Proteomes" id="UP000295151">
    <property type="component" value="Unassembled WGS sequence"/>
</dbReference>
<evidence type="ECO:0000313" key="1">
    <source>
        <dbReference type="EMBL" id="TDU89387.1"/>
    </source>
</evidence>
<proteinExistence type="predicted"/>
<sequence length="56" mass="6044">MVGKYAYNVSQYQETSRLRNPAGGEATPLSALNYLGSSTGASRTYNWGSELLPLDS</sequence>
<protein>
    <submittedName>
        <fullName evidence="1">Uncharacterized protein</fullName>
    </submittedName>
</protein>
<keyword evidence="2" id="KW-1185">Reference proteome</keyword>
<accession>A0A4R7TDG6</accession>
<gene>
    <name evidence="1" type="ORF">EV138_2952</name>
</gene>
<dbReference type="EMBL" id="SOCE01000001">
    <property type="protein sequence ID" value="TDU89387.1"/>
    <property type="molecule type" value="Genomic_DNA"/>
</dbReference>
<comment type="caution">
    <text evidence="1">The sequence shown here is derived from an EMBL/GenBank/DDBJ whole genome shotgun (WGS) entry which is preliminary data.</text>
</comment>
<dbReference type="AlphaFoldDB" id="A0A4R7TDG6"/>
<evidence type="ECO:0000313" key="2">
    <source>
        <dbReference type="Proteomes" id="UP000295151"/>
    </source>
</evidence>
<name>A0A4R7TDG6_9ACTN</name>